<dbReference type="GO" id="GO:0004789">
    <property type="term" value="F:thiamine-phosphate diphosphorylase activity"/>
    <property type="evidence" value="ECO:0007669"/>
    <property type="project" value="TreeGrafter"/>
</dbReference>
<evidence type="ECO:0000256" key="1">
    <source>
        <dbReference type="ARBA" id="ARBA00004948"/>
    </source>
</evidence>
<keyword evidence="2" id="KW-0784">Thiamine biosynthesis</keyword>
<dbReference type="PANTHER" id="PTHR20857">
    <property type="entry name" value="THIAMINE-PHOSPHATE PYROPHOSPHORYLASE"/>
    <property type="match status" value="1"/>
</dbReference>
<dbReference type="CDD" id="cd00564">
    <property type="entry name" value="TMP_TenI"/>
    <property type="match status" value="1"/>
</dbReference>
<dbReference type="Pfam" id="PF02581">
    <property type="entry name" value="TMP-TENI"/>
    <property type="match status" value="1"/>
</dbReference>
<comment type="pathway">
    <text evidence="1">Cofactor biosynthesis; thiamine diphosphate biosynthesis.</text>
</comment>
<evidence type="ECO:0000313" key="4">
    <source>
        <dbReference type="EMBL" id="QNT69593.1"/>
    </source>
</evidence>
<evidence type="ECO:0000256" key="2">
    <source>
        <dbReference type="ARBA" id="ARBA00022977"/>
    </source>
</evidence>
<dbReference type="KEGG" id="dvn:HQ394_09965"/>
<evidence type="ECO:0000259" key="3">
    <source>
        <dbReference type="Pfam" id="PF02581"/>
    </source>
</evidence>
<gene>
    <name evidence="4" type="ORF">HQ394_09965</name>
</gene>
<reference evidence="4 5" key="1">
    <citation type="submission" date="2020-05" db="EMBL/GenBank/DDBJ databases">
        <title>Complete closed genome sequence of Defluviicoccus vanus.</title>
        <authorList>
            <person name="Bessarab I."/>
            <person name="Arumugam K."/>
            <person name="Maszenan A.M."/>
            <person name="Seviour R.J."/>
            <person name="Williams R.B."/>
        </authorList>
    </citation>
    <scope>NUCLEOTIDE SEQUENCE [LARGE SCALE GENOMIC DNA]</scope>
    <source>
        <strain evidence="4 5">Ben 114</strain>
    </source>
</reference>
<dbReference type="InterPro" id="IPR013785">
    <property type="entry name" value="Aldolase_TIM"/>
</dbReference>
<organism evidence="4 5">
    <name type="scientific">Defluviicoccus vanus</name>
    <dbReference type="NCBI Taxonomy" id="111831"/>
    <lineage>
        <taxon>Bacteria</taxon>
        <taxon>Pseudomonadati</taxon>
        <taxon>Pseudomonadota</taxon>
        <taxon>Alphaproteobacteria</taxon>
        <taxon>Rhodospirillales</taxon>
        <taxon>Rhodospirillaceae</taxon>
        <taxon>Defluviicoccus</taxon>
    </lineage>
</organism>
<keyword evidence="5" id="KW-1185">Reference proteome</keyword>
<dbReference type="EMBL" id="CP053923">
    <property type="protein sequence ID" value="QNT69593.1"/>
    <property type="molecule type" value="Genomic_DNA"/>
</dbReference>
<dbReference type="Proteomes" id="UP000516369">
    <property type="component" value="Chromosome"/>
</dbReference>
<dbReference type="GO" id="GO:0009228">
    <property type="term" value="P:thiamine biosynthetic process"/>
    <property type="evidence" value="ECO:0007669"/>
    <property type="project" value="UniProtKB-KW"/>
</dbReference>
<dbReference type="AlphaFoldDB" id="A0A7H1N1K7"/>
<dbReference type="SUPFAM" id="SSF51391">
    <property type="entry name" value="Thiamin phosphate synthase"/>
    <property type="match status" value="1"/>
</dbReference>
<dbReference type="PANTHER" id="PTHR20857:SF15">
    <property type="entry name" value="THIAMINE-PHOSPHATE SYNTHASE"/>
    <property type="match status" value="1"/>
</dbReference>
<evidence type="ECO:0000313" key="5">
    <source>
        <dbReference type="Proteomes" id="UP000516369"/>
    </source>
</evidence>
<sequence length="210" mass="22421">MRCAPHYPSLAEAAARLKPPPSAHRLPSLILMTDRLRLADPLTAVGRLPRGAAVIVREFAAADRARLAARLRPICRRRGLRLLIAGDWRQAATLRADGLHLPEHQLRRGSRPWAGYARHWLITAAAHSRLALRQAMTIGCDAALLSPVFPTASHPGQPVLGALRFVRLVRTAPLPVYALGGITALTAVRLAGSGAAGFAAIGGLSSMSRS</sequence>
<accession>A0A7H1N1K7</accession>
<dbReference type="InterPro" id="IPR022998">
    <property type="entry name" value="ThiamineP_synth_TenI"/>
</dbReference>
<feature type="domain" description="Thiamine phosphate synthase/TenI" evidence="3">
    <location>
        <begin position="53"/>
        <end position="203"/>
    </location>
</feature>
<dbReference type="Gene3D" id="3.20.20.70">
    <property type="entry name" value="Aldolase class I"/>
    <property type="match status" value="1"/>
</dbReference>
<dbReference type="GO" id="GO:0005737">
    <property type="term" value="C:cytoplasm"/>
    <property type="evidence" value="ECO:0007669"/>
    <property type="project" value="TreeGrafter"/>
</dbReference>
<name>A0A7H1N1K7_9PROT</name>
<proteinExistence type="predicted"/>
<dbReference type="InterPro" id="IPR036206">
    <property type="entry name" value="ThiamineP_synth_sf"/>
</dbReference>
<protein>
    <submittedName>
        <fullName evidence="4">Thiamine phosphate synthase</fullName>
    </submittedName>
</protein>